<feature type="non-terminal residue" evidence="2">
    <location>
        <position position="1"/>
    </location>
</feature>
<dbReference type="EMBL" id="RWGY01000039">
    <property type="protein sequence ID" value="TVU11870.1"/>
    <property type="molecule type" value="Genomic_DNA"/>
</dbReference>
<accession>A0A5J9TKG0</accession>
<dbReference type="SUPFAM" id="SSF53335">
    <property type="entry name" value="S-adenosyl-L-methionine-dependent methyltransferases"/>
    <property type="match status" value="1"/>
</dbReference>
<protein>
    <submittedName>
        <fullName evidence="2">Uncharacterized protein</fullName>
    </submittedName>
</protein>
<reference evidence="2 3" key="1">
    <citation type="journal article" date="2019" name="Sci. Rep.">
        <title>A high-quality genome of Eragrostis curvula grass provides insights into Poaceae evolution and supports new strategies to enhance forage quality.</title>
        <authorList>
            <person name="Carballo J."/>
            <person name="Santos B.A.C.M."/>
            <person name="Zappacosta D."/>
            <person name="Garbus I."/>
            <person name="Selva J.P."/>
            <person name="Gallo C.A."/>
            <person name="Diaz A."/>
            <person name="Albertini E."/>
            <person name="Caccamo M."/>
            <person name="Echenique V."/>
        </authorList>
    </citation>
    <scope>NUCLEOTIDE SEQUENCE [LARGE SCALE GENOMIC DNA]</scope>
    <source>
        <strain evidence="3">cv. Victoria</strain>
        <tissue evidence="2">Leaf</tissue>
    </source>
</reference>
<dbReference type="PANTHER" id="PTHR31009">
    <property type="entry name" value="S-ADENOSYL-L-METHIONINE:CARBOXYL METHYLTRANSFERASE FAMILY PROTEIN"/>
    <property type="match status" value="1"/>
</dbReference>
<keyword evidence="3" id="KW-1185">Reference proteome</keyword>
<dbReference type="Pfam" id="PF03492">
    <property type="entry name" value="Methyltransf_7"/>
    <property type="match status" value="1"/>
</dbReference>
<dbReference type="Proteomes" id="UP000324897">
    <property type="component" value="Chromosome 3"/>
</dbReference>
<gene>
    <name evidence="2" type="ORF">EJB05_45479</name>
</gene>
<organism evidence="2 3">
    <name type="scientific">Eragrostis curvula</name>
    <name type="common">weeping love grass</name>
    <dbReference type="NCBI Taxonomy" id="38414"/>
    <lineage>
        <taxon>Eukaryota</taxon>
        <taxon>Viridiplantae</taxon>
        <taxon>Streptophyta</taxon>
        <taxon>Embryophyta</taxon>
        <taxon>Tracheophyta</taxon>
        <taxon>Spermatophyta</taxon>
        <taxon>Magnoliopsida</taxon>
        <taxon>Liliopsida</taxon>
        <taxon>Poales</taxon>
        <taxon>Poaceae</taxon>
        <taxon>PACMAD clade</taxon>
        <taxon>Chloridoideae</taxon>
        <taxon>Eragrostideae</taxon>
        <taxon>Eragrostidinae</taxon>
        <taxon>Eragrostis</taxon>
    </lineage>
</organism>
<comment type="caution">
    <text evidence="2">The sequence shown here is derived from an EMBL/GenBank/DDBJ whole genome shotgun (WGS) entry which is preliminary data.</text>
</comment>
<dbReference type="Gene3D" id="3.40.50.150">
    <property type="entry name" value="Vaccinia Virus protein VP39"/>
    <property type="match status" value="2"/>
</dbReference>
<proteinExistence type="inferred from homology"/>
<evidence type="ECO:0000313" key="2">
    <source>
        <dbReference type="EMBL" id="TVU11870.1"/>
    </source>
</evidence>
<name>A0A5J9TKG0_9POAL</name>
<sequence length="193" mass="21802">MKMHSDFHMAQGETETSYVNNSRLQRKALFETKQVLVKALREVCATILPENLVASDLGCSSGENTYTTLQLWETKASHSDLAHVDIGGVDACCDAIQLPDGLEGHEGNICITKTTPLSVVERYQEQFRKDFILFLQLRNEELVFGGQMVLTFLGRKDDNIYNGNLNYLTELLAQSLWSLVDKVHQIESEFRTV</sequence>
<dbReference type="OrthoDB" id="742322at2759"/>
<comment type="similarity">
    <text evidence="1">Belongs to the methyltransferase superfamily. Type-7 methyltransferase family. SABATH subfamily.</text>
</comment>
<dbReference type="InterPro" id="IPR005299">
    <property type="entry name" value="MeTrfase_7"/>
</dbReference>
<dbReference type="Gramene" id="TVU11870">
    <property type="protein sequence ID" value="TVU11870"/>
    <property type="gene ID" value="EJB05_45479"/>
</dbReference>
<evidence type="ECO:0000313" key="3">
    <source>
        <dbReference type="Proteomes" id="UP000324897"/>
    </source>
</evidence>
<dbReference type="AlphaFoldDB" id="A0A5J9TKG0"/>
<evidence type="ECO:0000256" key="1">
    <source>
        <dbReference type="ARBA" id="ARBA00008908"/>
    </source>
</evidence>
<dbReference type="GO" id="GO:0008168">
    <property type="term" value="F:methyltransferase activity"/>
    <property type="evidence" value="ECO:0007669"/>
    <property type="project" value="InterPro"/>
</dbReference>
<dbReference type="InterPro" id="IPR029063">
    <property type="entry name" value="SAM-dependent_MTases_sf"/>
</dbReference>